<reference evidence="4" key="1">
    <citation type="journal article" date="2013" name="J. Plant Res.">
        <title>Effect of fungi and light on seed germination of three Opuntia species from semiarid lands of central Mexico.</title>
        <authorList>
            <person name="Delgado-Sanchez P."/>
            <person name="Jimenez-Bremont J.F."/>
            <person name="Guerrero-Gonzalez Mde L."/>
            <person name="Flores J."/>
        </authorList>
    </citation>
    <scope>NUCLEOTIDE SEQUENCE</scope>
    <source>
        <tissue evidence="4">Cladode</tissue>
    </source>
</reference>
<proteinExistence type="predicted"/>
<evidence type="ECO:0008006" key="5">
    <source>
        <dbReference type="Google" id="ProtNLM"/>
    </source>
</evidence>
<feature type="chain" id="PRO_5027677920" description="Transmembrane protein" evidence="3">
    <location>
        <begin position="20"/>
        <end position="176"/>
    </location>
</feature>
<evidence type="ECO:0000256" key="3">
    <source>
        <dbReference type="SAM" id="SignalP"/>
    </source>
</evidence>
<keyword evidence="2" id="KW-0472">Membrane</keyword>
<organism evidence="4">
    <name type="scientific">Opuntia streptacantha</name>
    <name type="common">Prickly pear cactus</name>
    <name type="synonym">Opuntia cardona</name>
    <dbReference type="NCBI Taxonomy" id="393608"/>
    <lineage>
        <taxon>Eukaryota</taxon>
        <taxon>Viridiplantae</taxon>
        <taxon>Streptophyta</taxon>
        <taxon>Embryophyta</taxon>
        <taxon>Tracheophyta</taxon>
        <taxon>Spermatophyta</taxon>
        <taxon>Magnoliopsida</taxon>
        <taxon>eudicotyledons</taxon>
        <taxon>Gunneridae</taxon>
        <taxon>Pentapetalae</taxon>
        <taxon>Caryophyllales</taxon>
        <taxon>Cactineae</taxon>
        <taxon>Cactaceae</taxon>
        <taxon>Opuntioideae</taxon>
        <taxon>Opuntia</taxon>
    </lineage>
</organism>
<keyword evidence="2" id="KW-1133">Transmembrane helix</keyword>
<reference evidence="4" key="2">
    <citation type="submission" date="2020-07" db="EMBL/GenBank/DDBJ databases">
        <authorList>
            <person name="Vera ALvarez R."/>
            <person name="Arias-Moreno D.M."/>
            <person name="Jimenez-Jacinto V."/>
            <person name="Jimenez-Bremont J.F."/>
            <person name="Swaminathan K."/>
            <person name="Moose S.P."/>
            <person name="Guerrero-Gonzalez M.L."/>
            <person name="Marino-Ramirez L."/>
            <person name="Landsman D."/>
            <person name="Rodriguez-Kessler M."/>
            <person name="Delgado-Sanchez P."/>
        </authorList>
    </citation>
    <scope>NUCLEOTIDE SEQUENCE</scope>
    <source>
        <tissue evidence="4">Cladode</tissue>
    </source>
</reference>
<name>A0A7C9AU82_OPUST</name>
<feature type="transmembrane region" description="Helical" evidence="2">
    <location>
        <begin position="112"/>
        <end position="138"/>
    </location>
</feature>
<dbReference type="AlphaFoldDB" id="A0A7C9AU82"/>
<evidence type="ECO:0000313" key="4">
    <source>
        <dbReference type="EMBL" id="MBA4676194.1"/>
    </source>
</evidence>
<evidence type="ECO:0000256" key="2">
    <source>
        <dbReference type="SAM" id="Phobius"/>
    </source>
</evidence>
<dbReference type="EMBL" id="GISG01270297">
    <property type="protein sequence ID" value="MBA4676194.1"/>
    <property type="molecule type" value="Transcribed_RNA"/>
</dbReference>
<feature type="region of interest" description="Disordered" evidence="1">
    <location>
        <begin position="25"/>
        <end position="56"/>
    </location>
</feature>
<evidence type="ECO:0000256" key="1">
    <source>
        <dbReference type="SAM" id="MobiDB-lite"/>
    </source>
</evidence>
<protein>
    <recommendedName>
        <fullName evidence="5">Transmembrane protein</fullName>
    </recommendedName>
</protein>
<feature type="signal peptide" evidence="3">
    <location>
        <begin position="1"/>
        <end position="19"/>
    </location>
</feature>
<accession>A0A7C9AU82</accession>
<keyword evidence="3" id="KW-0732">Signal</keyword>
<sequence length="176" mass="20548">MSIILLLLLLPLPFPLPLFRRPIRRRKKRTNPTNQVVNDKYAHPKSQSQGDQGKHRHSQKQLLRHWQISTTHGTVHIVAYKGSKLLLHLLKVHRRFAGRTVAPVIGFEQRSFAAVVVVDDLLLLMIIMMIIIGSWMVVEVFELSVLHYYCYSEAVDWDSEEITPMEEQQFEDLIRE</sequence>
<keyword evidence="2" id="KW-0812">Transmembrane</keyword>